<feature type="region of interest" description="Disordered" evidence="4">
    <location>
        <begin position="57"/>
        <end position="90"/>
    </location>
</feature>
<dbReference type="PANTHER" id="PTHR15114">
    <property type="entry name" value="REPLICATION PROTEIN A3"/>
    <property type="match status" value="1"/>
</dbReference>
<evidence type="ECO:0008006" key="7">
    <source>
        <dbReference type="Google" id="ProtNLM"/>
    </source>
</evidence>
<dbReference type="GO" id="GO:0006260">
    <property type="term" value="P:DNA replication"/>
    <property type="evidence" value="ECO:0007669"/>
    <property type="project" value="InterPro"/>
</dbReference>
<feature type="compositionally biased region" description="Basic and acidic residues" evidence="4">
    <location>
        <begin position="69"/>
        <end position="90"/>
    </location>
</feature>
<dbReference type="CDD" id="cd04479">
    <property type="entry name" value="RPA3"/>
    <property type="match status" value="1"/>
</dbReference>
<dbReference type="AlphaFoldDB" id="A0A9D3XCY1"/>
<dbReference type="GO" id="GO:0035861">
    <property type="term" value="C:site of double-strand break"/>
    <property type="evidence" value="ECO:0007669"/>
    <property type="project" value="TreeGrafter"/>
</dbReference>
<dbReference type="Proteomes" id="UP000827986">
    <property type="component" value="Unassembled WGS sequence"/>
</dbReference>
<evidence type="ECO:0000256" key="4">
    <source>
        <dbReference type="SAM" id="MobiDB-lite"/>
    </source>
</evidence>
<evidence type="ECO:0000256" key="3">
    <source>
        <dbReference type="ARBA" id="ARBA00023242"/>
    </source>
</evidence>
<proteinExistence type="inferred from homology"/>
<dbReference type="GO" id="GO:0000724">
    <property type="term" value="P:double-strand break repair via homologous recombination"/>
    <property type="evidence" value="ECO:0007669"/>
    <property type="project" value="TreeGrafter"/>
</dbReference>
<reference evidence="5" key="1">
    <citation type="submission" date="2021-09" db="EMBL/GenBank/DDBJ databases">
        <title>The genome of Mauremys mutica provides insights into the evolution of semi-aquatic lifestyle.</title>
        <authorList>
            <person name="Gong S."/>
            <person name="Gao Y."/>
        </authorList>
    </citation>
    <scope>NUCLEOTIDE SEQUENCE</scope>
    <source>
        <strain evidence="5">MM-2020</strain>
        <tissue evidence="5">Muscle</tissue>
    </source>
</reference>
<organism evidence="5 6">
    <name type="scientific">Mauremys mutica</name>
    <name type="common">yellowpond turtle</name>
    <dbReference type="NCBI Taxonomy" id="74926"/>
    <lineage>
        <taxon>Eukaryota</taxon>
        <taxon>Metazoa</taxon>
        <taxon>Chordata</taxon>
        <taxon>Craniata</taxon>
        <taxon>Vertebrata</taxon>
        <taxon>Euteleostomi</taxon>
        <taxon>Archelosauria</taxon>
        <taxon>Testudinata</taxon>
        <taxon>Testudines</taxon>
        <taxon>Cryptodira</taxon>
        <taxon>Durocryptodira</taxon>
        <taxon>Testudinoidea</taxon>
        <taxon>Geoemydidae</taxon>
        <taxon>Geoemydinae</taxon>
        <taxon>Mauremys</taxon>
    </lineage>
</organism>
<dbReference type="Pfam" id="PF08661">
    <property type="entry name" value="Rep_fac-A_3"/>
    <property type="match status" value="1"/>
</dbReference>
<dbReference type="GO" id="GO:0006284">
    <property type="term" value="P:base-excision repair"/>
    <property type="evidence" value="ECO:0007669"/>
    <property type="project" value="TreeGrafter"/>
</dbReference>
<evidence type="ECO:0000313" key="5">
    <source>
        <dbReference type="EMBL" id="KAH1176920.1"/>
    </source>
</evidence>
<comment type="caution">
    <text evidence="5">The sequence shown here is derived from an EMBL/GenBank/DDBJ whole genome shotgun (WGS) entry which is preliminary data.</text>
</comment>
<evidence type="ECO:0000256" key="1">
    <source>
        <dbReference type="ARBA" id="ARBA00004123"/>
    </source>
</evidence>
<dbReference type="GO" id="GO:0006298">
    <property type="term" value="P:mismatch repair"/>
    <property type="evidence" value="ECO:0007669"/>
    <property type="project" value="TreeGrafter"/>
</dbReference>
<keyword evidence="3" id="KW-0539">Nucleus</keyword>
<gene>
    <name evidence="5" type="ORF">KIL84_010622</name>
</gene>
<name>A0A9D3XCY1_9SAUR</name>
<dbReference type="InterPro" id="IPR013970">
    <property type="entry name" value="Rfa2"/>
</dbReference>
<evidence type="ECO:0000313" key="6">
    <source>
        <dbReference type="Proteomes" id="UP000827986"/>
    </source>
</evidence>
<dbReference type="GO" id="GO:0005662">
    <property type="term" value="C:DNA replication factor A complex"/>
    <property type="evidence" value="ECO:0007669"/>
    <property type="project" value="TreeGrafter"/>
</dbReference>
<dbReference type="PANTHER" id="PTHR15114:SF1">
    <property type="entry name" value="REPLICATION PROTEIN A 14 KDA SUBUNIT"/>
    <property type="match status" value="1"/>
</dbReference>
<dbReference type="EMBL" id="JAHDVG010000474">
    <property type="protein sequence ID" value="KAH1176920.1"/>
    <property type="molecule type" value="Genomic_DNA"/>
</dbReference>
<dbReference type="GO" id="GO:0003684">
    <property type="term" value="F:damaged DNA binding"/>
    <property type="evidence" value="ECO:0007669"/>
    <property type="project" value="TreeGrafter"/>
</dbReference>
<sequence>MTEQECSDRVYLPRNGSEGVNYTLSAKEATSPRPCWACSSSNKSRCVLQAPTGRLTELQDPEVSWAETPTDHPSRPPTTTEERQQRSRDYQPLKEGFIEGGCGCRGRNNPLGKEGPGLLAGDRELVFRLEPGYQQLIKLNISLCLKFSVAPSPLCYLLLCWFDRIQIHPSGKLFILSDGEGKNTTVELSEPLDEELSGVIEVVGRVTNQATIMCMSYVQFREDKSAFDLALYNEALKIIHEFPEYFPFGVTRND</sequence>
<accession>A0A9D3XCY1</accession>
<comment type="subcellular location">
    <subcellularLocation>
        <location evidence="1">Nucleus</location>
    </subcellularLocation>
</comment>
<protein>
    <recommendedName>
        <fullName evidence="7">Replication protein A 14 kDa subunit</fullName>
    </recommendedName>
</protein>
<keyword evidence="6" id="KW-1185">Reference proteome</keyword>
<dbReference type="FunFam" id="2.40.50.140:FF:000395">
    <property type="entry name" value="Replication protein A3"/>
    <property type="match status" value="1"/>
</dbReference>
<dbReference type="GO" id="GO:0003697">
    <property type="term" value="F:single-stranded DNA binding"/>
    <property type="evidence" value="ECO:0007669"/>
    <property type="project" value="TreeGrafter"/>
</dbReference>
<dbReference type="SUPFAM" id="SSF50249">
    <property type="entry name" value="Nucleic acid-binding proteins"/>
    <property type="match status" value="1"/>
</dbReference>
<dbReference type="GO" id="GO:0006289">
    <property type="term" value="P:nucleotide-excision repair"/>
    <property type="evidence" value="ECO:0007669"/>
    <property type="project" value="TreeGrafter"/>
</dbReference>
<dbReference type="Gene3D" id="2.40.50.140">
    <property type="entry name" value="Nucleic acid-binding proteins"/>
    <property type="match status" value="1"/>
</dbReference>
<evidence type="ECO:0000256" key="2">
    <source>
        <dbReference type="ARBA" id="ARBA00009761"/>
    </source>
</evidence>
<dbReference type="InterPro" id="IPR012340">
    <property type="entry name" value="NA-bd_OB-fold"/>
</dbReference>
<comment type="similarity">
    <text evidence="2">Belongs to the replication factor A protein 3 family.</text>
</comment>